<organism evidence="3 4">
    <name type="scientific">Patiria miniata</name>
    <name type="common">Bat star</name>
    <name type="synonym">Asterina miniata</name>
    <dbReference type="NCBI Taxonomy" id="46514"/>
    <lineage>
        <taxon>Eukaryota</taxon>
        <taxon>Metazoa</taxon>
        <taxon>Echinodermata</taxon>
        <taxon>Eleutherozoa</taxon>
        <taxon>Asterozoa</taxon>
        <taxon>Asteroidea</taxon>
        <taxon>Valvatacea</taxon>
        <taxon>Valvatida</taxon>
        <taxon>Asterinidae</taxon>
        <taxon>Patiria</taxon>
    </lineage>
</organism>
<feature type="compositionally biased region" description="Basic and acidic residues" evidence="2">
    <location>
        <begin position="229"/>
        <end position="274"/>
    </location>
</feature>
<accession>A0A914AEH2</accession>
<dbReference type="InterPro" id="IPR031476">
    <property type="entry name" value="DUF4686"/>
</dbReference>
<feature type="coiled-coil region" evidence="1">
    <location>
        <begin position="940"/>
        <end position="974"/>
    </location>
</feature>
<feature type="coiled-coil region" evidence="1">
    <location>
        <begin position="660"/>
        <end position="726"/>
    </location>
</feature>
<feature type="compositionally biased region" description="Polar residues" evidence="2">
    <location>
        <begin position="275"/>
        <end position="290"/>
    </location>
</feature>
<feature type="coiled-coil region" evidence="1">
    <location>
        <begin position="310"/>
        <end position="634"/>
    </location>
</feature>
<keyword evidence="4" id="KW-1185">Reference proteome</keyword>
<feature type="compositionally biased region" description="Polar residues" evidence="2">
    <location>
        <begin position="1138"/>
        <end position="1183"/>
    </location>
</feature>
<dbReference type="Pfam" id="PF15742">
    <property type="entry name" value="DUF4686"/>
    <property type="match status" value="1"/>
</dbReference>
<feature type="compositionally biased region" description="Polar residues" evidence="2">
    <location>
        <begin position="1191"/>
        <end position="1201"/>
    </location>
</feature>
<feature type="coiled-coil region" evidence="1">
    <location>
        <begin position="74"/>
        <end position="126"/>
    </location>
</feature>
<dbReference type="GeneID" id="119732632"/>
<keyword evidence="1" id="KW-0175">Coiled coil</keyword>
<dbReference type="Proteomes" id="UP000887568">
    <property type="component" value="Unplaced"/>
</dbReference>
<dbReference type="AlphaFoldDB" id="A0A914AEH2"/>
<name>A0A914AEH2_PATMI</name>
<feature type="region of interest" description="Disordered" evidence="2">
    <location>
        <begin position="1138"/>
        <end position="1201"/>
    </location>
</feature>
<evidence type="ECO:0000313" key="4">
    <source>
        <dbReference type="Proteomes" id="UP000887568"/>
    </source>
</evidence>
<dbReference type="PANTHER" id="PTHR34479">
    <property type="entry name" value="COILED-COIL DOMAIN-CONTAINING PROTEIN 30"/>
    <property type="match status" value="1"/>
</dbReference>
<evidence type="ECO:0000256" key="2">
    <source>
        <dbReference type="SAM" id="MobiDB-lite"/>
    </source>
</evidence>
<proteinExistence type="predicted"/>
<dbReference type="EnsemblMetazoa" id="XM_038206249.1">
    <property type="protein sequence ID" value="XP_038062177.1"/>
    <property type="gene ID" value="LOC119732632"/>
</dbReference>
<dbReference type="OrthoDB" id="10007527at2759"/>
<protein>
    <submittedName>
        <fullName evidence="3">Uncharacterized protein</fullName>
    </submittedName>
</protein>
<feature type="region of interest" description="Disordered" evidence="2">
    <location>
        <begin position="227"/>
        <end position="295"/>
    </location>
</feature>
<sequence length="1201" mass="140311">MSRSRAVNGILTSKNELDEINRRLKQNGVDPQIGDQAKLKELWRLLTHTEANLATSKQALGEADKQHAVEMQEVESYMEQVRHLAEERDALTQEFEMENEQLRKDLDKIREEIADNKREVAQLLIQEGFMDLADSTPGEAIAYLLVERTRTMDELREAKRKAASSPGAAITTSKQVQEVLDKERKIMEDEMRTEREKVRKMKDSIEQIYAKELNRVKADNKLKITNLESQKRRLEHDSRQHHQKARDLEFENERLKKSLEREKKERREEVEKAQQQRAGSPRDLNQSESSQLREAKKKLEMELSSTKYRLKTGEEDKNKLNQRVKELTESLDTEKKRRSSYEGTIIKLKTVVDRNKKLIAGFEDEKQTLTEEKSALQMRIGFLEKDLQELKEQEKSLLNQTNSLKSEQTIIQRQENEIKSLRQENEQQALKLQRTMVSLETERRKCLELGEKLTSTEEKWEQIVQRYKGNEKDLTNKLDKLTRDLDLSKSELEANHQRIRQIHQEHGKQMEDVKNESQILKEQLKQEKGLSDQADRHRETIKELEGIVDELKKDRDVLARELQIMIGKEQKHREWMTSIEAAAEETKRLEAQLENSVMKQSSLVEELSEEKRRSQKLQDQLNFSQETLKIAEESTDHLKESIGRKSAELVKQYDWSKESQMKLESKVKSLERELDEARSGTQRDKTEVSWKLEREEKRVKELEDMLAEKKEELAEVRRESGRLLLNQSRAEERVQEEARFRTDVEQRNKVLEEEMTKQWTQLKDLMARLTSSESAKQELEAQLEKQTNETRQRYSEIQQVQAETNATTSTLSVVQQRAQAAERKIPELQQQLDEKSLRLQATEAQLRDLTATKIDLRTCKDDINRLKAQLHEERIEKSLLNQQLEDAKQQAAACIDREERLRHENADMKHRLLETQSRLYATEDKSKSVEDMHSLAEQGKKSLFDQVSSLQQEVQRLQTELVQTSQRLDAQINKYDEHKLHHKNKIQQAREIFTRHKTVLADSLMKLQQDLNTTNAELQKEQNNRENLQKKHDSLLEEHRKLLATHSDTEEAVRDQNRNVSTMDYRVKYLERENGVLQNRIDTLSRQRVAMEKLIREYRLEKQKQEIDKSLLVSSSGGVMFPSSPLSTLNSTVPKTTLTSGLGLSQSPSYISTHDLRNTNNGHSLRSSLPGTRTSGYGHSPTNRELLRSPELSNTQSSDES</sequence>
<dbReference type="PANTHER" id="PTHR34479:SF1">
    <property type="entry name" value="COILED-COIL DOMAIN-CONTAINING PROTEIN 30"/>
    <property type="match status" value="1"/>
</dbReference>
<dbReference type="OMA" id="ENYVDHI"/>
<feature type="coiled-coil region" evidence="1">
    <location>
        <begin position="1001"/>
        <end position="1101"/>
    </location>
</feature>
<dbReference type="RefSeq" id="XP_038062177.1">
    <property type="nucleotide sequence ID" value="XM_038206249.1"/>
</dbReference>
<evidence type="ECO:0000313" key="3">
    <source>
        <dbReference type="EnsemblMetazoa" id="XP_038062177.1"/>
    </source>
</evidence>
<dbReference type="InterPro" id="IPR052825">
    <property type="entry name" value="CCD-Prefoldin_beta-like"/>
</dbReference>
<feature type="coiled-coil region" evidence="1">
    <location>
        <begin position="762"/>
        <end position="904"/>
    </location>
</feature>
<evidence type="ECO:0000256" key="1">
    <source>
        <dbReference type="SAM" id="Coils"/>
    </source>
</evidence>
<reference evidence="3" key="1">
    <citation type="submission" date="2022-11" db="UniProtKB">
        <authorList>
            <consortium name="EnsemblMetazoa"/>
        </authorList>
    </citation>
    <scope>IDENTIFICATION</scope>
</reference>